<evidence type="ECO:0000313" key="1">
    <source>
        <dbReference type="EMBL" id="KAL2039078.1"/>
    </source>
</evidence>
<gene>
    <name evidence="1" type="ORF">N7G274_008127</name>
</gene>
<reference evidence="1 2" key="1">
    <citation type="submission" date="2024-09" db="EMBL/GenBank/DDBJ databases">
        <title>Rethinking Asexuality: The Enigmatic Case of Functional Sexual Genes in Lepraria (Stereocaulaceae).</title>
        <authorList>
            <person name="Doellman M."/>
            <person name="Sun Y."/>
            <person name="Barcenas-Pena A."/>
            <person name="Lumbsch H.T."/>
            <person name="Grewe F."/>
        </authorList>
    </citation>
    <scope>NUCLEOTIDE SEQUENCE [LARGE SCALE GENOMIC DNA]</scope>
    <source>
        <strain evidence="1 2">Mercado 3170</strain>
    </source>
</reference>
<accession>A0ABR4A218</accession>
<name>A0ABR4A218_9LECA</name>
<comment type="caution">
    <text evidence="1">The sequence shown here is derived from an EMBL/GenBank/DDBJ whole genome shotgun (WGS) entry which is preliminary data.</text>
</comment>
<proteinExistence type="predicted"/>
<protein>
    <submittedName>
        <fullName evidence="1">Uncharacterized protein</fullName>
    </submittedName>
</protein>
<organism evidence="1 2">
    <name type="scientific">Stereocaulon virgatum</name>
    <dbReference type="NCBI Taxonomy" id="373712"/>
    <lineage>
        <taxon>Eukaryota</taxon>
        <taxon>Fungi</taxon>
        <taxon>Dikarya</taxon>
        <taxon>Ascomycota</taxon>
        <taxon>Pezizomycotina</taxon>
        <taxon>Lecanoromycetes</taxon>
        <taxon>OSLEUM clade</taxon>
        <taxon>Lecanoromycetidae</taxon>
        <taxon>Lecanorales</taxon>
        <taxon>Lecanorineae</taxon>
        <taxon>Stereocaulaceae</taxon>
        <taxon>Stereocaulon</taxon>
    </lineage>
</organism>
<sequence length="91" mass="10351">MAPSQLPPTFGQNINTDMKLLWPDRDLELDFCTDDYEIYYAHILEVCGDSHSQQWYTPFLLDCVGGTSFEDAAEKIHNNVKNALLKKLGAK</sequence>
<dbReference type="EMBL" id="JBEFKJ010000027">
    <property type="protein sequence ID" value="KAL2039078.1"/>
    <property type="molecule type" value="Genomic_DNA"/>
</dbReference>
<keyword evidence="2" id="KW-1185">Reference proteome</keyword>
<dbReference type="Proteomes" id="UP001590950">
    <property type="component" value="Unassembled WGS sequence"/>
</dbReference>
<evidence type="ECO:0000313" key="2">
    <source>
        <dbReference type="Proteomes" id="UP001590950"/>
    </source>
</evidence>